<dbReference type="InterPro" id="IPR041078">
    <property type="entry name" value="Plavaka"/>
</dbReference>
<organism evidence="1 2">
    <name type="scientific">Suillus discolor</name>
    <dbReference type="NCBI Taxonomy" id="1912936"/>
    <lineage>
        <taxon>Eukaryota</taxon>
        <taxon>Fungi</taxon>
        <taxon>Dikarya</taxon>
        <taxon>Basidiomycota</taxon>
        <taxon>Agaricomycotina</taxon>
        <taxon>Agaricomycetes</taxon>
        <taxon>Agaricomycetidae</taxon>
        <taxon>Boletales</taxon>
        <taxon>Suillineae</taxon>
        <taxon>Suillaceae</taxon>
        <taxon>Suillus</taxon>
    </lineage>
</organism>
<evidence type="ECO:0000313" key="1">
    <source>
        <dbReference type="EMBL" id="KAG2112344.1"/>
    </source>
</evidence>
<reference evidence="1" key="1">
    <citation type="journal article" date="2020" name="New Phytol.">
        <title>Comparative genomics reveals dynamic genome evolution in host specialist ectomycorrhizal fungi.</title>
        <authorList>
            <person name="Lofgren L.A."/>
            <person name="Nguyen N.H."/>
            <person name="Vilgalys R."/>
            <person name="Ruytinx J."/>
            <person name="Liao H.L."/>
            <person name="Branco S."/>
            <person name="Kuo A."/>
            <person name="LaButti K."/>
            <person name="Lipzen A."/>
            <person name="Andreopoulos W."/>
            <person name="Pangilinan J."/>
            <person name="Riley R."/>
            <person name="Hundley H."/>
            <person name="Na H."/>
            <person name="Barry K."/>
            <person name="Grigoriev I.V."/>
            <person name="Stajich J.E."/>
            <person name="Kennedy P.G."/>
        </authorList>
    </citation>
    <scope>NUCLEOTIDE SEQUENCE</scope>
    <source>
        <strain evidence="1">FC423</strain>
    </source>
</reference>
<dbReference type="Proteomes" id="UP000823399">
    <property type="component" value="Unassembled WGS sequence"/>
</dbReference>
<name>A0A9P7FCG6_9AGAM</name>
<dbReference type="OrthoDB" id="2418900at2759"/>
<comment type="caution">
    <text evidence="1">The sequence shown here is derived from an EMBL/GenBank/DDBJ whole genome shotgun (WGS) entry which is preliminary data.</text>
</comment>
<gene>
    <name evidence="1" type="ORF">F5147DRAFT_572702</name>
</gene>
<dbReference type="AlphaFoldDB" id="A0A9P7FCG6"/>
<evidence type="ECO:0000313" key="2">
    <source>
        <dbReference type="Proteomes" id="UP000823399"/>
    </source>
</evidence>
<feature type="non-terminal residue" evidence="1">
    <location>
        <position position="1"/>
    </location>
</feature>
<dbReference type="GeneID" id="64693363"/>
<keyword evidence="2" id="KW-1185">Reference proteome</keyword>
<proteinExistence type="predicted"/>
<dbReference type="EMBL" id="JABBWM010000015">
    <property type="protein sequence ID" value="KAG2112344.1"/>
    <property type="molecule type" value="Genomic_DNA"/>
</dbReference>
<sequence>PEGATLLGTILSSDKTNISVLMGDHVAHPLLITGLANIHMNTQLKSSSNSFMLTALLPVLKFLHKNKCLCGVLADCLIHQCLDIVLKLLKETTLHGMILSDPVR</sequence>
<dbReference type="Pfam" id="PF18759">
    <property type="entry name" value="Plavaka"/>
    <property type="match status" value="1"/>
</dbReference>
<protein>
    <submittedName>
        <fullName evidence="1">Uncharacterized protein</fullName>
    </submittedName>
</protein>
<accession>A0A9P7FCG6</accession>
<dbReference type="RefSeq" id="XP_041295275.1">
    <property type="nucleotide sequence ID" value="XM_041431104.1"/>
</dbReference>